<dbReference type="OrthoDB" id="125903at2759"/>
<evidence type="ECO:0000256" key="5">
    <source>
        <dbReference type="ARBA" id="ARBA00023159"/>
    </source>
</evidence>
<dbReference type="EMBL" id="MU151160">
    <property type="protein sequence ID" value="KAF9448463.1"/>
    <property type="molecule type" value="Genomic_DNA"/>
</dbReference>
<dbReference type="AlphaFoldDB" id="A0A9P6C4Q4"/>
<keyword evidence="6" id="KW-0804">Transcription</keyword>
<evidence type="ECO:0000256" key="1">
    <source>
        <dbReference type="ARBA" id="ARBA00004123"/>
    </source>
</evidence>
<gene>
    <name evidence="10" type="ORF">P691DRAFT_759887</name>
</gene>
<dbReference type="InterPro" id="IPR019194">
    <property type="entry name" value="Tscrpt_elong_fac_Eaf_N"/>
</dbReference>
<keyword evidence="5" id="KW-0010">Activator</keyword>
<dbReference type="PANTHER" id="PTHR15970:SF2">
    <property type="entry name" value="ELL-ASSOCIATED FACTOR EAF"/>
    <property type="match status" value="1"/>
</dbReference>
<evidence type="ECO:0000259" key="9">
    <source>
        <dbReference type="Pfam" id="PF09816"/>
    </source>
</evidence>
<dbReference type="GO" id="GO:0003711">
    <property type="term" value="F:transcription elongation factor activity"/>
    <property type="evidence" value="ECO:0007669"/>
    <property type="project" value="TreeGrafter"/>
</dbReference>
<protein>
    <recommendedName>
        <fullName evidence="9">Transcription elongation factor Eaf N-terminal domain-containing protein</fullName>
    </recommendedName>
</protein>
<dbReference type="GO" id="GO:0032783">
    <property type="term" value="C:super elongation complex"/>
    <property type="evidence" value="ECO:0007669"/>
    <property type="project" value="InterPro"/>
</dbReference>
<evidence type="ECO:0000256" key="7">
    <source>
        <dbReference type="ARBA" id="ARBA00023242"/>
    </source>
</evidence>
<sequence length="476" mass="51127">MASTSTSWMPTQGKFQVTIGSSLGRALKARKQGGTPPATNPKRNLPDKDFHSFKYNFKPPSIDSTKAGSIEVKKGKDKTQVAVEHLSSQVGDAYIFAGTETPSKEWDCVLIYDEETGAYTLEKLDSVMHLTWERKRTPTARVPSPVALSPTDRDAEGDDDEELEKELLGLAENIPPAKVIKPRPLPLPARPPPQKKEEEEDIEEIFIPSVPESTPQPPPPKPQPPKATRPTKPIPKPRAPAAVPTMAVEPPPQPVAVAPPAVPTPKPKAAPKLKKKREPETPVLSDSEVEVLDFGQPTKRAKVAATPPVATPTPPQPSEGFALPGSSSSGFFQPPPPPVPAPVVKPQRTAAPPPPTLPAGAEEDSEEDDWEEVANIEPLASAEPPARALSYHSDEGDVDGGLFGPDDGDVDRDLDEELALQLDEGMDDLEGDFLAAAMTEPPPQSDVQPMSLKQFAEGLADDSSEEFSSSDDSDYD</sequence>
<comment type="caution">
    <text evidence="10">The sequence shown here is derived from an EMBL/GenBank/DDBJ whole genome shotgun (WGS) entry which is preliminary data.</text>
</comment>
<dbReference type="Proteomes" id="UP000807342">
    <property type="component" value="Unassembled WGS sequence"/>
</dbReference>
<feature type="compositionally biased region" description="Pro residues" evidence="8">
    <location>
        <begin position="333"/>
        <end position="343"/>
    </location>
</feature>
<feature type="domain" description="Transcription elongation factor Eaf N-terminal" evidence="9">
    <location>
        <begin position="16"/>
        <end position="135"/>
    </location>
</feature>
<dbReference type="PRINTS" id="PR01217">
    <property type="entry name" value="PRICHEXTENSN"/>
</dbReference>
<feature type="compositionally biased region" description="Acidic residues" evidence="8">
    <location>
        <begin position="459"/>
        <end position="476"/>
    </location>
</feature>
<evidence type="ECO:0000256" key="8">
    <source>
        <dbReference type="SAM" id="MobiDB-lite"/>
    </source>
</evidence>
<feature type="region of interest" description="Disordered" evidence="8">
    <location>
        <begin position="136"/>
        <end position="411"/>
    </location>
</feature>
<dbReference type="PANTHER" id="PTHR15970">
    <property type="entry name" value="ELL-ASSOCIATED FACTOR EAF"/>
    <property type="match status" value="1"/>
</dbReference>
<organism evidence="10 11">
    <name type="scientific">Macrolepiota fuliginosa MF-IS2</name>
    <dbReference type="NCBI Taxonomy" id="1400762"/>
    <lineage>
        <taxon>Eukaryota</taxon>
        <taxon>Fungi</taxon>
        <taxon>Dikarya</taxon>
        <taxon>Basidiomycota</taxon>
        <taxon>Agaricomycotina</taxon>
        <taxon>Agaricomycetes</taxon>
        <taxon>Agaricomycetidae</taxon>
        <taxon>Agaricales</taxon>
        <taxon>Agaricineae</taxon>
        <taxon>Agaricaceae</taxon>
        <taxon>Macrolepiota</taxon>
    </lineage>
</organism>
<proteinExistence type="inferred from homology"/>
<dbReference type="InterPro" id="IPR027093">
    <property type="entry name" value="EAF_fam"/>
</dbReference>
<feature type="region of interest" description="Disordered" evidence="8">
    <location>
        <begin position="26"/>
        <end position="51"/>
    </location>
</feature>
<name>A0A9P6C4Q4_9AGAR</name>
<keyword evidence="4" id="KW-0805">Transcription regulation</keyword>
<evidence type="ECO:0000256" key="6">
    <source>
        <dbReference type="ARBA" id="ARBA00023163"/>
    </source>
</evidence>
<feature type="compositionally biased region" description="Pro residues" evidence="8">
    <location>
        <begin position="183"/>
        <end position="192"/>
    </location>
</feature>
<keyword evidence="11" id="KW-1185">Reference proteome</keyword>
<feature type="compositionally biased region" description="Acidic residues" evidence="8">
    <location>
        <begin position="155"/>
        <end position="164"/>
    </location>
</feature>
<evidence type="ECO:0000256" key="4">
    <source>
        <dbReference type="ARBA" id="ARBA00023015"/>
    </source>
</evidence>
<evidence type="ECO:0000256" key="2">
    <source>
        <dbReference type="ARBA" id="ARBA00007798"/>
    </source>
</evidence>
<keyword evidence="7" id="KW-0539">Nucleus</keyword>
<dbReference type="GO" id="GO:0006368">
    <property type="term" value="P:transcription elongation by RNA polymerase II"/>
    <property type="evidence" value="ECO:0007669"/>
    <property type="project" value="InterPro"/>
</dbReference>
<comment type="similarity">
    <text evidence="2">Belongs to the EAF family.</text>
</comment>
<dbReference type="Pfam" id="PF09816">
    <property type="entry name" value="EAF"/>
    <property type="match status" value="1"/>
</dbReference>
<feature type="region of interest" description="Disordered" evidence="8">
    <location>
        <begin position="433"/>
        <end position="476"/>
    </location>
</feature>
<feature type="compositionally biased region" description="Acidic residues" evidence="8">
    <location>
        <begin position="361"/>
        <end position="374"/>
    </location>
</feature>
<accession>A0A9P6C4Q4</accession>
<keyword evidence="3" id="KW-0597">Phosphoprotein</keyword>
<reference evidence="10" key="1">
    <citation type="submission" date="2020-11" db="EMBL/GenBank/DDBJ databases">
        <authorList>
            <consortium name="DOE Joint Genome Institute"/>
            <person name="Ahrendt S."/>
            <person name="Riley R."/>
            <person name="Andreopoulos W."/>
            <person name="Labutti K."/>
            <person name="Pangilinan J."/>
            <person name="Ruiz-Duenas F.J."/>
            <person name="Barrasa J.M."/>
            <person name="Sanchez-Garcia M."/>
            <person name="Camarero S."/>
            <person name="Miyauchi S."/>
            <person name="Serrano A."/>
            <person name="Linde D."/>
            <person name="Babiker R."/>
            <person name="Drula E."/>
            <person name="Ayuso-Fernandez I."/>
            <person name="Pacheco R."/>
            <person name="Padilla G."/>
            <person name="Ferreira P."/>
            <person name="Barriuso J."/>
            <person name="Kellner H."/>
            <person name="Castanera R."/>
            <person name="Alfaro M."/>
            <person name="Ramirez L."/>
            <person name="Pisabarro A.G."/>
            <person name="Kuo A."/>
            <person name="Tritt A."/>
            <person name="Lipzen A."/>
            <person name="He G."/>
            <person name="Yan M."/>
            <person name="Ng V."/>
            <person name="Cullen D."/>
            <person name="Martin F."/>
            <person name="Rosso M.-N."/>
            <person name="Henrissat B."/>
            <person name="Hibbett D."/>
            <person name="Martinez A.T."/>
            <person name="Grigoriev I.V."/>
        </authorList>
    </citation>
    <scope>NUCLEOTIDE SEQUENCE</scope>
    <source>
        <strain evidence="10">MF-IS2</strain>
    </source>
</reference>
<evidence type="ECO:0000256" key="3">
    <source>
        <dbReference type="ARBA" id="ARBA00022553"/>
    </source>
</evidence>
<evidence type="ECO:0000313" key="11">
    <source>
        <dbReference type="Proteomes" id="UP000807342"/>
    </source>
</evidence>
<evidence type="ECO:0000313" key="10">
    <source>
        <dbReference type="EMBL" id="KAF9448463.1"/>
    </source>
</evidence>
<feature type="compositionally biased region" description="Pro residues" evidence="8">
    <location>
        <begin position="214"/>
        <end position="238"/>
    </location>
</feature>
<comment type="subcellular location">
    <subcellularLocation>
        <location evidence="1">Nucleus</location>
    </subcellularLocation>
</comment>